<evidence type="ECO:0000313" key="7">
    <source>
        <dbReference type="Proteomes" id="UP000243250"/>
    </source>
</evidence>
<dbReference type="InterPro" id="IPR002104">
    <property type="entry name" value="Integrase_catalytic"/>
</dbReference>
<accession>A0A1I6FVU4</accession>
<dbReference type="Gene3D" id="1.10.150.130">
    <property type="match status" value="1"/>
</dbReference>
<dbReference type="Gene3D" id="1.10.443.10">
    <property type="entry name" value="Intergrase catalytic core"/>
    <property type="match status" value="1"/>
</dbReference>
<evidence type="ECO:0000256" key="2">
    <source>
        <dbReference type="ARBA" id="ARBA00023172"/>
    </source>
</evidence>
<dbReference type="CDD" id="cd00397">
    <property type="entry name" value="DNA_BRE_C"/>
    <property type="match status" value="1"/>
</dbReference>
<reference evidence="7" key="1">
    <citation type="submission" date="2016-10" db="EMBL/GenBank/DDBJ databases">
        <authorList>
            <person name="Varghese N."/>
            <person name="Submissions S."/>
        </authorList>
    </citation>
    <scope>NUCLEOTIDE SEQUENCE [LARGE SCALE GENOMIC DNA]</scope>
    <source>
        <strain evidence="7">CGMCC 1.8711</strain>
    </source>
</reference>
<dbReference type="RefSeq" id="WP_089876276.1">
    <property type="nucleotide sequence ID" value="NZ_FOYS01000001.1"/>
</dbReference>
<dbReference type="PROSITE" id="PS51898">
    <property type="entry name" value="TYR_RECOMBINASE"/>
    <property type="match status" value="1"/>
</dbReference>
<dbReference type="InterPro" id="IPR013762">
    <property type="entry name" value="Integrase-like_cat_sf"/>
</dbReference>
<evidence type="ECO:0000259" key="5">
    <source>
        <dbReference type="PROSITE" id="PS51900"/>
    </source>
</evidence>
<sequence>MNAPTDLTPRDAVRRYLDRRSTELSESSVRTYRYRLKLWVEWCEDENIERVEEMNGWTFERFEAFRAGQGIASPTLHGEMETLKGHVEYLERIEAVDDGLAKKVHVPDVPESEMSRDTMLRPEDAEDLIRFYRTNDHVYGSRFHVILELAFHTGARLGALRGLDLRDYHSDEQFIEFVHRPETETPLKNQRSGERSVSLLPEVCDAVDAYVAHHRPSAHDDFGRSPLLVTNHKNRVSENAFRSWMYRATQPCVAGTCPHNYDRTTCDFRSHSEASKCPSSRAPHHVRTGSITWHRDRGFPPEVTAERVNASQEVIEKHYDKASQRERMELRRRPHLGKLKID</sequence>
<organism evidence="6 7">
    <name type="scientific">Halogeometricum limi</name>
    <dbReference type="NCBI Taxonomy" id="555875"/>
    <lineage>
        <taxon>Archaea</taxon>
        <taxon>Methanobacteriati</taxon>
        <taxon>Methanobacteriota</taxon>
        <taxon>Stenosarchaea group</taxon>
        <taxon>Halobacteria</taxon>
        <taxon>Halobacteriales</taxon>
        <taxon>Haloferacaceae</taxon>
        <taxon>Halogeometricum</taxon>
    </lineage>
</organism>
<dbReference type="GO" id="GO:0006310">
    <property type="term" value="P:DNA recombination"/>
    <property type="evidence" value="ECO:0007669"/>
    <property type="project" value="UniProtKB-KW"/>
</dbReference>
<keyword evidence="7" id="KW-1185">Reference proteome</keyword>
<evidence type="ECO:0000256" key="1">
    <source>
        <dbReference type="ARBA" id="ARBA00023125"/>
    </source>
</evidence>
<dbReference type="EMBL" id="FOYS01000001">
    <property type="protein sequence ID" value="SFR34050.1"/>
    <property type="molecule type" value="Genomic_DNA"/>
</dbReference>
<dbReference type="GO" id="GO:0003677">
    <property type="term" value="F:DNA binding"/>
    <property type="evidence" value="ECO:0007669"/>
    <property type="project" value="UniProtKB-UniRule"/>
</dbReference>
<feature type="domain" description="Tyr recombinase" evidence="4">
    <location>
        <begin position="118"/>
        <end position="332"/>
    </location>
</feature>
<keyword evidence="1 3" id="KW-0238">DNA-binding</keyword>
<dbReference type="Proteomes" id="UP000243250">
    <property type="component" value="Unassembled WGS sequence"/>
</dbReference>
<dbReference type="InterPro" id="IPR011010">
    <property type="entry name" value="DNA_brk_join_enz"/>
</dbReference>
<name>A0A1I6FVU4_9EURY</name>
<dbReference type="STRING" id="555875.SAMN04488124_0398"/>
<gene>
    <name evidence="6" type="ORF">SAMN04488124_0398</name>
</gene>
<dbReference type="OrthoDB" id="198497at2157"/>
<feature type="domain" description="Core-binding (CB)" evidence="5">
    <location>
        <begin position="7"/>
        <end position="91"/>
    </location>
</feature>
<dbReference type="InterPro" id="IPR010998">
    <property type="entry name" value="Integrase_recombinase_N"/>
</dbReference>
<dbReference type="GO" id="GO:0015074">
    <property type="term" value="P:DNA integration"/>
    <property type="evidence" value="ECO:0007669"/>
    <property type="project" value="InterPro"/>
</dbReference>
<evidence type="ECO:0000259" key="4">
    <source>
        <dbReference type="PROSITE" id="PS51898"/>
    </source>
</evidence>
<proteinExistence type="predicted"/>
<keyword evidence="2" id="KW-0233">DNA recombination</keyword>
<dbReference type="InterPro" id="IPR044068">
    <property type="entry name" value="CB"/>
</dbReference>
<evidence type="ECO:0000313" key="6">
    <source>
        <dbReference type="EMBL" id="SFR34050.1"/>
    </source>
</evidence>
<evidence type="ECO:0000256" key="3">
    <source>
        <dbReference type="PROSITE-ProRule" id="PRU01248"/>
    </source>
</evidence>
<dbReference type="PROSITE" id="PS51900">
    <property type="entry name" value="CB"/>
    <property type="match status" value="1"/>
</dbReference>
<protein>
    <submittedName>
        <fullName evidence="6">Site-specific recombinase XerD</fullName>
    </submittedName>
</protein>
<dbReference type="SUPFAM" id="SSF56349">
    <property type="entry name" value="DNA breaking-rejoining enzymes"/>
    <property type="match status" value="1"/>
</dbReference>
<dbReference type="AlphaFoldDB" id="A0A1I6FVU4"/>